<gene>
    <name evidence="1" type="ORF">SPLIT_LOCUS5993</name>
</gene>
<sequence length="33" mass="3843">MKFVFRVVGFSEVGNLCLYFYLRGENHRMTASA</sequence>
<evidence type="ECO:0000313" key="2">
    <source>
        <dbReference type="Proteomes" id="UP001153321"/>
    </source>
</evidence>
<dbReference type="AlphaFoldDB" id="A0A9P0I5K3"/>
<accession>A0A9P0I5K3</accession>
<dbReference type="Proteomes" id="UP001153321">
    <property type="component" value="Chromosome 21"/>
</dbReference>
<keyword evidence="2" id="KW-1185">Reference proteome</keyword>
<evidence type="ECO:0000313" key="1">
    <source>
        <dbReference type="EMBL" id="CAH1640637.1"/>
    </source>
</evidence>
<reference evidence="1" key="1">
    <citation type="submission" date="2022-02" db="EMBL/GenBank/DDBJ databases">
        <authorList>
            <person name="King R."/>
        </authorList>
    </citation>
    <scope>NUCLEOTIDE SEQUENCE</scope>
</reference>
<organism evidence="1 2">
    <name type="scientific">Spodoptera littoralis</name>
    <name type="common">Egyptian cotton leafworm</name>
    <dbReference type="NCBI Taxonomy" id="7109"/>
    <lineage>
        <taxon>Eukaryota</taxon>
        <taxon>Metazoa</taxon>
        <taxon>Ecdysozoa</taxon>
        <taxon>Arthropoda</taxon>
        <taxon>Hexapoda</taxon>
        <taxon>Insecta</taxon>
        <taxon>Pterygota</taxon>
        <taxon>Neoptera</taxon>
        <taxon>Endopterygota</taxon>
        <taxon>Lepidoptera</taxon>
        <taxon>Glossata</taxon>
        <taxon>Ditrysia</taxon>
        <taxon>Noctuoidea</taxon>
        <taxon>Noctuidae</taxon>
        <taxon>Amphipyrinae</taxon>
        <taxon>Spodoptera</taxon>
    </lineage>
</organism>
<dbReference type="EMBL" id="LR824552">
    <property type="protein sequence ID" value="CAH1640637.1"/>
    <property type="molecule type" value="Genomic_DNA"/>
</dbReference>
<name>A0A9P0I5K3_SPOLI</name>
<protein>
    <submittedName>
        <fullName evidence="1">Uncharacterized protein</fullName>
    </submittedName>
</protein>
<proteinExistence type="predicted"/>